<comment type="subcellular location">
    <subcellularLocation>
        <location evidence="1">Membrane</location>
    </subcellularLocation>
</comment>
<sequence length="707" mass="76941">MGSLSVQWKITLLSGCCILLVAISLISFTLLSSTSNQKIIQVQSSQSVGEKSEQLLMSEANTQASIVQKYLDEATYRAEMLAESIAFLQFNAEENFTSSDELRNSVSELLKRSVQNFDNMHAAFTTVLPDMLDGEDANYTNADYVSSNDQGRFSAYWYKNNQNKPTLTIKSEQQINNTTQAISGQANNFWYSCSITNKRMCVIEPYLYNENGATRLISPITVPLRKQGKIIGVTGIDLKIDVLQQYAQRADQALFAGAGKVRIVSNNGQLVASDDDNAAIGKQIADPQLKQWLTDGVTQSQWSADQQSLTVFMPIKLSAVNWGIVITMPRETVMADALALNQLIEDQANETLQIQIITGIIVTLLGLLIIWFAAVKLVAPIKDVATSLQDIASGEGDLTQRLDVKSTDEVGELAIWFNRFLDKIQGTIKDVIETSDAISKTSKEAGEIAELSRQGCESQFREVDMVATASEEMTQTSALVLENADKAAEMACQAEQSAKGGQVVVQQSAETMQELVERMAMAVPIADELEKNSGNISAILSVIEGISEQTNLLALNAAIEAARAGEQGRGFAVVADEVRQLASRTHDSVDQIRVVIEDLQSGTRSVTTAIAEGNHLALETATRVKQAVNSLADISSFVADIQRMNSEIVNAASEQKTVSTEVNGNVANIRDLSQSILDQSTTAEKIGHDIAKLSSQQQVLVGQFKVE</sequence>
<feature type="transmembrane region" description="Helical" evidence="5">
    <location>
        <begin position="356"/>
        <end position="379"/>
    </location>
</feature>
<keyword evidence="5" id="KW-0812">Transmembrane</keyword>
<gene>
    <name evidence="8" type="ORF">NVI5450_4162</name>
</gene>
<keyword evidence="5" id="KW-1133">Transmembrane helix</keyword>
<accession>A0A1L0F258</accession>
<dbReference type="Pfam" id="PF00015">
    <property type="entry name" value="MCPsignal"/>
    <property type="match status" value="1"/>
</dbReference>
<dbReference type="PANTHER" id="PTHR32089">
    <property type="entry name" value="METHYL-ACCEPTING CHEMOTAXIS PROTEIN MCPB"/>
    <property type="match status" value="1"/>
</dbReference>
<name>A0A1L0F258_9GAMM</name>
<organism evidence="8 9">
    <name type="scientific">Moritella viscosa</name>
    <dbReference type="NCBI Taxonomy" id="80854"/>
    <lineage>
        <taxon>Bacteria</taxon>
        <taxon>Pseudomonadati</taxon>
        <taxon>Pseudomonadota</taxon>
        <taxon>Gammaproteobacteria</taxon>
        <taxon>Alteromonadales</taxon>
        <taxon>Moritellaceae</taxon>
        <taxon>Moritella</taxon>
    </lineage>
</organism>
<dbReference type="SUPFAM" id="SSF58104">
    <property type="entry name" value="Methyl-accepting chemotaxis protein (MCP) signaling domain"/>
    <property type="match status" value="1"/>
</dbReference>
<feature type="transmembrane region" description="Helical" evidence="5">
    <location>
        <begin position="12"/>
        <end position="31"/>
    </location>
</feature>
<dbReference type="InterPro" id="IPR004090">
    <property type="entry name" value="Chemotax_Me-accpt_rcpt"/>
</dbReference>
<dbReference type="InterPro" id="IPR004089">
    <property type="entry name" value="MCPsignal_dom"/>
</dbReference>
<evidence type="ECO:0000259" key="7">
    <source>
        <dbReference type="PROSITE" id="PS50885"/>
    </source>
</evidence>
<protein>
    <submittedName>
        <fullName evidence="8">Putative methyl-accepting chemotaxis protein</fullName>
    </submittedName>
</protein>
<dbReference type="Pfam" id="PF22673">
    <property type="entry name" value="MCP-like_PDC_1"/>
    <property type="match status" value="1"/>
</dbReference>
<keyword evidence="5" id="KW-0472">Membrane</keyword>
<dbReference type="PANTHER" id="PTHR32089:SF55">
    <property type="entry name" value="METHYL ACCEPTING SENSORY TRANSDUCER WITH CACHE_2 SMALL MOLECULE BINDING DOMAIN"/>
    <property type="match status" value="1"/>
</dbReference>
<dbReference type="OrthoDB" id="2489132at2"/>
<dbReference type="GO" id="GO:0007165">
    <property type="term" value="P:signal transduction"/>
    <property type="evidence" value="ECO:0007669"/>
    <property type="project" value="UniProtKB-KW"/>
</dbReference>
<dbReference type="CDD" id="cd12913">
    <property type="entry name" value="PDC1_MCP_like"/>
    <property type="match status" value="1"/>
</dbReference>
<dbReference type="GO" id="GO:0016020">
    <property type="term" value="C:membrane"/>
    <property type="evidence" value="ECO:0007669"/>
    <property type="project" value="UniProtKB-SubCell"/>
</dbReference>
<proteinExistence type="inferred from homology"/>
<dbReference type="CDD" id="cd06225">
    <property type="entry name" value="HAMP"/>
    <property type="match status" value="1"/>
</dbReference>
<dbReference type="SMART" id="SM00283">
    <property type="entry name" value="MA"/>
    <property type="match status" value="1"/>
</dbReference>
<evidence type="ECO:0000256" key="1">
    <source>
        <dbReference type="ARBA" id="ARBA00004370"/>
    </source>
</evidence>
<dbReference type="Gene3D" id="3.30.450.20">
    <property type="entry name" value="PAS domain"/>
    <property type="match status" value="1"/>
</dbReference>
<dbReference type="Gene3D" id="1.10.287.950">
    <property type="entry name" value="Methyl-accepting chemotaxis protein"/>
    <property type="match status" value="1"/>
</dbReference>
<dbReference type="InterPro" id="IPR003660">
    <property type="entry name" value="HAMP_dom"/>
</dbReference>
<evidence type="ECO:0000256" key="3">
    <source>
        <dbReference type="ARBA" id="ARBA00029447"/>
    </source>
</evidence>
<dbReference type="SMART" id="SM00304">
    <property type="entry name" value="HAMP"/>
    <property type="match status" value="1"/>
</dbReference>
<dbReference type="Gene3D" id="6.10.340.10">
    <property type="match status" value="1"/>
</dbReference>
<dbReference type="CDD" id="cd11386">
    <property type="entry name" value="MCP_signal"/>
    <property type="match status" value="1"/>
</dbReference>
<dbReference type="GO" id="GO:0006935">
    <property type="term" value="P:chemotaxis"/>
    <property type="evidence" value="ECO:0007669"/>
    <property type="project" value="InterPro"/>
</dbReference>
<evidence type="ECO:0000259" key="6">
    <source>
        <dbReference type="PROSITE" id="PS50111"/>
    </source>
</evidence>
<dbReference type="PRINTS" id="PR00260">
    <property type="entry name" value="CHEMTRNSDUCR"/>
</dbReference>
<dbReference type="AlphaFoldDB" id="A0A1L0F258"/>
<evidence type="ECO:0000256" key="5">
    <source>
        <dbReference type="SAM" id="Phobius"/>
    </source>
</evidence>
<dbReference type="Pfam" id="PF00672">
    <property type="entry name" value="HAMP"/>
    <property type="match status" value="1"/>
</dbReference>
<feature type="domain" description="Methyl-accepting transducer" evidence="6">
    <location>
        <begin position="434"/>
        <end position="670"/>
    </location>
</feature>
<dbReference type="Proteomes" id="UP000183794">
    <property type="component" value="Unassembled WGS sequence"/>
</dbReference>
<dbReference type="PROSITE" id="PS50885">
    <property type="entry name" value="HAMP"/>
    <property type="match status" value="1"/>
</dbReference>
<reference evidence="8 9" key="1">
    <citation type="submission" date="2016-11" db="EMBL/GenBank/DDBJ databases">
        <authorList>
            <person name="Jaros S."/>
            <person name="Januszkiewicz K."/>
            <person name="Wedrychowicz H."/>
        </authorList>
    </citation>
    <scope>NUCLEOTIDE SEQUENCE [LARGE SCALE GENOMIC DNA]</scope>
    <source>
        <strain evidence="8">NVI 5450</strain>
    </source>
</reference>
<dbReference type="PROSITE" id="PS50111">
    <property type="entry name" value="CHEMOTAXIS_TRANSDUC_2"/>
    <property type="match status" value="1"/>
</dbReference>
<evidence type="ECO:0000313" key="8">
    <source>
        <dbReference type="EMBL" id="SGZ15345.1"/>
    </source>
</evidence>
<comment type="similarity">
    <text evidence="3">Belongs to the methyl-accepting chemotaxis (MCP) protein family.</text>
</comment>
<keyword evidence="2 4" id="KW-0807">Transducer</keyword>
<dbReference type="EMBL" id="FPLD01000121">
    <property type="protein sequence ID" value="SGZ15345.1"/>
    <property type="molecule type" value="Genomic_DNA"/>
</dbReference>
<dbReference type="FunFam" id="1.10.287.950:FF:000001">
    <property type="entry name" value="Methyl-accepting chemotaxis sensory transducer"/>
    <property type="match status" value="1"/>
</dbReference>
<dbReference type="GO" id="GO:0004888">
    <property type="term" value="F:transmembrane signaling receptor activity"/>
    <property type="evidence" value="ECO:0007669"/>
    <property type="project" value="InterPro"/>
</dbReference>
<evidence type="ECO:0000256" key="2">
    <source>
        <dbReference type="ARBA" id="ARBA00023224"/>
    </source>
</evidence>
<evidence type="ECO:0000256" key="4">
    <source>
        <dbReference type="PROSITE-ProRule" id="PRU00284"/>
    </source>
</evidence>
<feature type="domain" description="HAMP" evidence="7">
    <location>
        <begin position="375"/>
        <end position="429"/>
    </location>
</feature>
<dbReference type="RefSeq" id="WP_075518437.1">
    <property type="nucleotide sequence ID" value="NZ_FPLD01000121.1"/>
</dbReference>
<evidence type="ECO:0000313" key="9">
    <source>
        <dbReference type="Proteomes" id="UP000183794"/>
    </source>
</evidence>